<evidence type="ECO:0000313" key="2">
    <source>
        <dbReference type="Proteomes" id="UP000053989"/>
    </source>
</evidence>
<keyword evidence="2" id="KW-1185">Reference proteome</keyword>
<protein>
    <submittedName>
        <fullName evidence="1">Uncharacterized protein</fullName>
    </submittedName>
</protein>
<name>A0A0C3E3H6_9AGAM</name>
<gene>
    <name evidence="1" type="ORF">SCLCIDRAFT_70248</name>
</gene>
<organism evidence="1 2">
    <name type="scientific">Scleroderma citrinum Foug A</name>
    <dbReference type="NCBI Taxonomy" id="1036808"/>
    <lineage>
        <taxon>Eukaryota</taxon>
        <taxon>Fungi</taxon>
        <taxon>Dikarya</taxon>
        <taxon>Basidiomycota</taxon>
        <taxon>Agaricomycotina</taxon>
        <taxon>Agaricomycetes</taxon>
        <taxon>Agaricomycetidae</taxon>
        <taxon>Boletales</taxon>
        <taxon>Sclerodermatineae</taxon>
        <taxon>Sclerodermataceae</taxon>
        <taxon>Scleroderma</taxon>
    </lineage>
</organism>
<dbReference type="EMBL" id="KN822013">
    <property type="protein sequence ID" value="KIM67375.1"/>
    <property type="molecule type" value="Genomic_DNA"/>
</dbReference>
<dbReference type="InParanoid" id="A0A0C3E3H6"/>
<feature type="non-terminal residue" evidence="1">
    <location>
        <position position="1"/>
    </location>
</feature>
<evidence type="ECO:0000313" key="1">
    <source>
        <dbReference type="EMBL" id="KIM67375.1"/>
    </source>
</evidence>
<proteinExistence type="predicted"/>
<feature type="non-terminal residue" evidence="1">
    <location>
        <position position="84"/>
    </location>
</feature>
<reference evidence="1 2" key="1">
    <citation type="submission" date="2014-04" db="EMBL/GenBank/DDBJ databases">
        <authorList>
            <consortium name="DOE Joint Genome Institute"/>
            <person name="Kuo A."/>
            <person name="Kohler A."/>
            <person name="Nagy L.G."/>
            <person name="Floudas D."/>
            <person name="Copeland A."/>
            <person name="Barry K.W."/>
            <person name="Cichocki N."/>
            <person name="Veneault-Fourrey C."/>
            <person name="LaButti K."/>
            <person name="Lindquist E.A."/>
            <person name="Lipzen A."/>
            <person name="Lundell T."/>
            <person name="Morin E."/>
            <person name="Murat C."/>
            <person name="Sun H."/>
            <person name="Tunlid A."/>
            <person name="Henrissat B."/>
            <person name="Grigoriev I.V."/>
            <person name="Hibbett D.S."/>
            <person name="Martin F."/>
            <person name="Nordberg H.P."/>
            <person name="Cantor M.N."/>
            <person name="Hua S.X."/>
        </authorList>
    </citation>
    <scope>NUCLEOTIDE SEQUENCE [LARGE SCALE GENOMIC DNA]</scope>
    <source>
        <strain evidence="1 2">Foug A</strain>
    </source>
</reference>
<accession>A0A0C3E3H6</accession>
<dbReference type="AlphaFoldDB" id="A0A0C3E3H6"/>
<reference evidence="2" key="2">
    <citation type="submission" date="2015-01" db="EMBL/GenBank/DDBJ databases">
        <title>Evolutionary Origins and Diversification of the Mycorrhizal Mutualists.</title>
        <authorList>
            <consortium name="DOE Joint Genome Institute"/>
            <consortium name="Mycorrhizal Genomics Consortium"/>
            <person name="Kohler A."/>
            <person name="Kuo A."/>
            <person name="Nagy L.G."/>
            <person name="Floudas D."/>
            <person name="Copeland A."/>
            <person name="Barry K.W."/>
            <person name="Cichocki N."/>
            <person name="Veneault-Fourrey C."/>
            <person name="LaButti K."/>
            <person name="Lindquist E.A."/>
            <person name="Lipzen A."/>
            <person name="Lundell T."/>
            <person name="Morin E."/>
            <person name="Murat C."/>
            <person name="Riley R."/>
            <person name="Ohm R."/>
            <person name="Sun H."/>
            <person name="Tunlid A."/>
            <person name="Henrissat B."/>
            <person name="Grigoriev I.V."/>
            <person name="Hibbett D.S."/>
            <person name="Martin F."/>
        </authorList>
    </citation>
    <scope>NUCLEOTIDE SEQUENCE [LARGE SCALE GENOMIC DNA]</scope>
    <source>
        <strain evidence="2">Foug A</strain>
    </source>
</reference>
<dbReference type="OrthoDB" id="2800503at2759"/>
<dbReference type="HOGENOM" id="CLU_193396_0_0_1"/>
<sequence length="84" mass="9567">FMTKLGGKIHLKDRQYNVVVPFFPISTDIQCTETLQRIEEDSRIQSGTISQIRWIKDPAKRAKCQRVVHTIVSLSSPEAANKVI</sequence>
<dbReference type="Proteomes" id="UP000053989">
    <property type="component" value="Unassembled WGS sequence"/>
</dbReference>